<name>A0A517ZHV1_9PLAN</name>
<dbReference type="CDD" id="cd04301">
    <property type="entry name" value="NAT_SF"/>
    <property type="match status" value="1"/>
</dbReference>
<dbReference type="InterPro" id="IPR016181">
    <property type="entry name" value="Acyl_CoA_acyltransferase"/>
</dbReference>
<dbReference type="PROSITE" id="PS51186">
    <property type="entry name" value="GNAT"/>
    <property type="match status" value="1"/>
</dbReference>
<sequence length="159" mass="18060">MTSIHIRKGVLEDWPVIAAANSALAAETEGKQLSPEALEPGVRAALLDEHKAQYFVAVIDDRVVGQVMHTREWSDWRNGEIWWLQSVYVVPAHRGCGVFRALYEHVYNLAAANKDVVGLRLYVERENDRAQQTYHKLGMRMPGYHVMEALFEADKSTPQ</sequence>
<dbReference type="RefSeq" id="WP_145374071.1">
    <property type="nucleotide sequence ID" value="NZ_CP036276.1"/>
</dbReference>
<dbReference type="EMBL" id="CP036276">
    <property type="protein sequence ID" value="QDU42054.1"/>
    <property type="molecule type" value="Genomic_DNA"/>
</dbReference>
<evidence type="ECO:0000256" key="1">
    <source>
        <dbReference type="ARBA" id="ARBA00022679"/>
    </source>
</evidence>
<keyword evidence="2" id="KW-0012">Acyltransferase</keyword>
<keyword evidence="1 4" id="KW-0808">Transferase</keyword>
<evidence type="ECO:0000313" key="4">
    <source>
        <dbReference type="EMBL" id="QDU42054.1"/>
    </source>
</evidence>
<evidence type="ECO:0000313" key="5">
    <source>
        <dbReference type="Proteomes" id="UP000319383"/>
    </source>
</evidence>
<evidence type="ECO:0000259" key="3">
    <source>
        <dbReference type="PROSITE" id="PS51186"/>
    </source>
</evidence>
<dbReference type="AlphaFoldDB" id="A0A517ZHV1"/>
<organism evidence="4 5">
    <name type="scientific">Symmachiella dynata</name>
    <dbReference type="NCBI Taxonomy" id="2527995"/>
    <lineage>
        <taxon>Bacteria</taxon>
        <taxon>Pseudomonadati</taxon>
        <taxon>Planctomycetota</taxon>
        <taxon>Planctomycetia</taxon>
        <taxon>Planctomycetales</taxon>
        <taxon>Planctomycetaceae</taxon>
        <taxon>Symmachiella</taxon>
    </lineage>
</organism>
<protein>
    <submittedName>
        <fullName evidence="4">Putative acetyltransferase</fullName>
    </submittedName>
</protein>
<dbReference type="Gene3D" id="3.40.630.30">
    <property type="match status" value="1"/>
</dbReference>
<dbReference type="Proteomes" id="UP000319383">
    <property type="component" value="Chromosome"/>
</dbReference>
<dbReference type="PANTHER" id="PTHR43877">
    <property type="entry name" value="AMINOALKYLPHOSPHONATE N-ACETYLTRANSFERASE-RELATED-RELATED"/>
    <property type="match status" value="1"/>
</dbReference>
<evidence type="ECO:0000256" key="2">
    <source>
        <dbReference type="ARBA" id="ARBA00023315"/>
    </source>
</evidence>
<reference evidence="4 5" key="1">
    <citation type="submission" date="2019-02" db="EMBL/GenBank/DDBJ databases">
        <title>Deep-cultivation of Planctomycetes and their phenomic and genomic characterization uncovers novel biology.</title>
        <authorList>
            <person name="Wiegand S."/>
            <person name="Jogler M."/>
            <person name="Boedeker C."/>
            <person name="Pinto D."/>
            <person name="Vollmers J."/>
            <person name="Rivas-Marin E."/>
            <person name="Kohn T."/>
            <person name="Peeters S.H."/>
            <person name="Heuer A."/>
            <person name="Rast P."/>
            <person name="Oberbeckmann S."/>
            <person name="Bunk B."/>
            <person name="Jeske O."/>
            <person name="Meyerdierks A."/>
            <person name="Storesund J.E."/>
            <person name="Kallscheuer N."/>
            <person name="Luecker S."/>
            <person name="Lage O.M."/>
            <person name="Pohl T."/>
            <person name="Merkel B.J."/>
            <person name="Hornburger P."/>
            <person name="Mueller R.-W."/>
            <person name="Bruemmer F."/>
            <person name="Labrenz M."/>
            <person name="Spormann A.M."/>
            <person name="Op den Camp H."/>
            <person name="Overmann J."/>
            <person name="Amann R."/>
            <person name="Jetten M.S.M."/>
            <person name="Mascher T."/>
            <person name="Medema M.H."/>
            <person name="Devos D.P."/>
            <person name="Kaster A.-K."/>
            <person name="Ovreas L."/>
            <person name="Rohde M."/>
            <person name="Galperin M.Y."/>
            <person name="Jogler C."/>
        </authorList>
    </citation>
    <scope>NUCLEOTIDE SEQUENCE [LARGE SCALE GENOMIC DNA]</scope>
    <source>
        <strain evidence="4 5">Mal52</strain>
    </source>
</reference>
<proteinExistence type="predicted"/>
<keyword evidence="5" id="KW-1185">Reference proteome</keyword>
<accession>A0A517ZHV1</accession>
<dbReference type="Pfam" id="PF00583">
    <property type="entry name" value="Acetyltransf_1"/>
    <property type="match status" value="1"/>
</dbReference>
<dbReference type="PANTHER" id="PTHR43877:SF2">
    <property type="entry name" value="AMINOALKYLPHOSPHONATE N-ACETYLTRANSFERASE-RELATED"/>
    <property type="match status" value="1"/>
</dbReference>
<dbReference type="GO" id="GO:0016747">
    <property type="term" value="F:acyltransferase activity, transferring groups other than amino-acyl groups"/>
    <property type="evidence" value="ECO:0007669"/>
    <property type="project" value="InterPro"/>
</dbReference>
<dbReference type="InterPro" id="IPR050832">
    <property type="entry name" value="Bact_Acetyltransf"/>
</dbReference>
<gene>
    <name evidence="4" type="ORF">Mal52_05090</name>
</gene>
<dbReference type="KEGG" id="sdyn:Mal52_05090"/>
<dbReference type="InterPro" id="IPR000182">
    <property type="entry name" value="GNAT_dom"/>
</dbReference>
<feature type="domain" description="N-acetyltransferase" evidence="3">
    <location>
        <begin position="4"/>
        <end position="158"/>
    </location>
</feature>
<dbReference type="SUPFAM" id="SSF55729">
    <property type="entry name" value="Acyl-CoA N-acyltransferases (Nat)"/>
    <property type="match status" value="1"/>
</dbReference>